<evidence type="ECO:0000313" key="6">
    <source>
        <dbReference type="EMBL" id="CCO28499.1"/>
    </source>
</evidence>
<evidence type="ECO:0000259" key="5">
    <source>
        <dbReference type="Pfam" id="PF00136"/>
    </source>
</evidence>
<dbReference type="GO" id="GO:0003697">
    <property type="term" value="F:single-stranded DNA binding"/>
    <property type="evidence" value="ECO:0007669"/>
    <property type="project" value="TreeGrafter"/>
</dbReference>
<protein>
    <recommendedName>
        <fullName evidence="1">DNA-directed DNA polymerase</fullName>
        <ecNumber evidence="1">2.7.7.7</ecNumber>
    </recommendedName>
</protein>
<dbReference type="GO" id="GO:0003688">
    <property type="term" value="F:DNA replication origin binding"/>
    <property type="evidence" value="ECO:0007669"/>
    <property type="project" value="TreeGrafter"/>
</dbReference>
<dbReference type="PANTHER" id="PTHR45861:SF1">
    <property type="entry name" value="DNA POLYMERASE ALPHA CATALYTIC SUBUNIT"/>
    <property type="match status" value="1"/>
</dbReference>
<dbReference type="EMBL" id="CAOJ01003388">
    <property type="protein sequence ID" value="CCO28499.1"/>
    <property type="molecule type" value="Genomic_DNA"/>
</dbReference>
<organism evidence="6 7">
    <name type="scientific">Thanatephorus cucumeris (strain AG1-IB / isolate 7/3/14)</name>
    <name type="common">Lettuce bottom rot fungus</name>
    <name type="synonym">Rhizoctonia solani</name>
    <dbReference type="NCBI Taxonomy" id="1108050"/>
    <lineage>
        <taxon>Eukaryota</taxon>
        <taxon>Fungi</taxon>
        <taxon>Dikarya</taxon>
        <taxon>Basidiomycota</taxon>
        <taxon>Agaricomycotina</taxon>
        <taxon>Agaricomycetes</taxon>
        <taxon>Cantharellales</taxon>
        <taxon>Ceratobasidiaceae</taxon>
        <taxon>Rhizoctonia</taxon>
        <taxon>Rhizoctonia solani AG-1</taxon>
    </lineage>
</organism>
<dbReference type="GO" id="GO:0006272">
    <property type="term" value="P:leading strand elongation"/>
    <property type="evidence" value="ECO:0007669"/>
    <property type="project" value="TreeGrafter"/>
</dbReference>
<dbReference type="GO" id="GO:1902975">
    <property type="term" value="P:mitotic DNA replication initiation"/>
    <property type="evidence" value="ECO:0007669"/>
    <property type="project" value="TreeGrafter"/>
</dbReference>
<dbReference type="Pfam" id="PF00136">
    <property type="entry name" value="DNA_pol_B"/>
    <property type="match status" value="1"/>
</dbReference>
<dbReference type="EC" id="2.7.7.7" evidence="1"/>
<keyword evidence="4" id="KW-0239">DNA-directed DNA polymerase</keyword>
<dbReference type="GO" id="GO:0003887">
    <property type="term" value="F:DNA-directed DNA polymerase activity"/>
    <property type="evidence" value="ECO:0007669"/>
    <property type="project" value="UniProtKB-KW"/>
</dbReference>
<evidence type="ECO:0000256" key="3">
    <source>
        <dbReference type="ARBA" id="ARBA00022695"/>
    </source>
</evidence>
<dbReference type="InterPro" id="IPR042087">
    <property type="entry name" value="DNA_pol_B_thumb"/>
</dbReference>
<dbReference type="AlphaFoldDB" id="M5BNA0"/>
<evidence type="ECO:0000256" key="2">
    <source>
        <dbReference type="ARBA" id="ARBA00022679"/>
    </source>
</evidence>
<gene>
    <name evidence="6" type="primary">pol1</name>
    <name evidence="6" type="ORF">BN14_02494</name>
</gene>
<reference evidence="6 7" key="1">
    <citation type="journal article" date="2013" name="J. Biotechnol.">
        <title>Establishment and interpretation of the genome sequence of the phytopathogenic fungus Rhizoctonia solani AG1-IB isolate 7/3/14.</title>
        <authorList>
            <person name="Wibberg D.W."/>
            <person name="Jelonek L.J."/>
            <person name="Rupp O.R."/>
            <person name="Hennig M.H."/>
            <person name="Eikmeyer F.E."/>
            <person name="Goesmann A.G."/>
            <person name="Hartmann A.H."/>
            <person name="Borriss R.B."/>
            <person name="Grosch R.G."/>
            <person name="Puehler A.P."/>
            <person name="Schlueter A.S."/>
        </authorList>
    </citation>
    <scope>NUCLEOTIDE SEQUENCE [LARGE SCALE GENOMIC DNA]</scope>
    <source>
        <strain evidence="7">AG1-IB / isolate 7/3/14</strain>
    </source>
</reference>
<dbReference type="GO" id="GO:0006273">
    <property type="term" value="P:lagging strand elongation"/>
    <property type="evidence" value="ECO:0007669"/>
    <property type="project" value="TreeGrafter"/>
</dbReference>
<keyword evidence="2 6" id="KW-0808">Transferase</keyword>
<evidence type="ECO:0000313" key="7">
    <source>
        <dbReference type="Proteomes" id="UP000012065"/>
    </source>
</evidence>
<dbReference type="HOGENOM" id="CLU_1876853_0_0_1"/>
<dbReference type="Proteomes" id="UP000012065">
    <property type="component" value="Unassembled WGS sequence"/>
</dbReference>
<dbReference type="InterPro" id="IPR043502">
    <property type="entry name" value="DNA/RNA_pol_sf"/>
</dbReference>
<proteinExistence type="predicted"/>
<sequence>MGENIRGGNVDMDDFIVFKRLGKAPEDYPKDNTLPHVHVAKRMKERGGHTRLGDVIPYIFCLGGDGTSVKTGQADRAFHPDELRKAEGELKIDFEYYIAQQILPPVERLCDPIEGTDRARLAECLGRTFKQALSSF</sequence>
<evidence type="ECO:0000256" key="1">
    <source>
        <dbReference type="ARBA" id="ARBA00012417"/>
    </source>
</evidence>
<evidence type="ECO:0000256" key="4">
    <source>
        <dbReference type="ARBA" id="ARBA00022932"/>
    </source>
</evidence>
<dbReference type="GO" id="GO:0000166">
    <property type="term" value="F:nucleotide binding"/>
    <property type="evidence" value="ECO:0007669"/>
    <property type="project" value="InterPro"/>
</dbReference>
<dbReference type="PANTHER" id="PTHR45861">
    <property type="entry name" value="DNA POLYMERASE ALPHA CATALYTIC SUBUNIT"/>
    <property type="match status" value="1"/>
</dbReference>
<dbReference type="InterPro" id="IPR006134">
    <property type="entry name" value="DNA-dir_DNA_pol_B_multi_dom"/>
</dbReference>
<accession>M5BNA0</accession>
<keyword evidence="3 6" id="KW-0548">Nucleotidyltransferase</keyword>
<name>M5BNA0_THACB</name>
<dbReference type="SUPFAM" id="SSF56672">
    <property type="entry name" value="DNA/RNA polymerases"/>
    <property type="match status" value="1"/>
</dbReference>
<feature type="domain" description="DNA-directed DNA polymerase family B multifunctional" evidence="5">
    <location>
        <begin position="3"/>
        <end position="113"/>
    </location>
</feature>
<dbReference type="GO" id="GO:0003682">
    <property type="term" value="F:chromatin binding"/>
    <property type="evidence" value="ECO:0007669"/>
    <property type="project" value="TreeGrafter"/>
</dbReference>
<dbReference type="Gene3D" id="1.10.132.60">
    <property type="entry name" value="DNA polymerase family B, C-terminal domain"/>
    <property type="match status" value="1"/>
</dbReference>
<comment type="caution">
    <text evidence="6">The sequence shown here is derived from an EMBL/GenBank/DDBJ whole genome shotgun (WGS) entry which is preliminary data.</text>
</comment>
<dbReference type="GO" id="GO:0005658">
    <property type="term" value="C:alpha DNA polymerase:primase complex"/>
    <property type="evidence" value="ECO:0007669"/>
    <property type="project" value="TreeGrafter"/>
</dbReference>